<name>A0ABD1XQJ7_9MARC</name>
<keyword evidence="3" id="KW-1185">Reference proteome</keyword>
<reference evidence="2 3" key="1">
    <citation type="submission" date="2024-09" db="EMBL/GenBank/DDBJ databases">
        <title>Chromosome-scale assembly of Riccia fluitans.</title>
        <authorList>
            <person name="Paukszto L."/>
            <person name="Sawicki J."/>
            <person name="Karawczyk K."/>
            <person name="Piernik-Szablinska J."/>
            <person name="Szczecinska M."/>
            <person name="Mazdziarz M."/>
        </authorList>
    </citation>
    <scope>NUCLEOTIDE SEQUENCE [LARGE SCALE GENOMIC DNA]</scope>
    <source>
        <strain evidence="2">Rf_01</strain>
        <tissue evidence="2">Aerial parts of the thallus</tissue>
    </source>
</reference>
<evidence type="ECO:0000256" key="1">
    <source>
        <dbReference type="SAM" id="MobiDB-lite"/>
    </source>
</evidence>
<proteinExistence type="predicted"/>
<accession>A0ABD1XQJ7</accession>
<gene>
    <name evidence="2" type="ORF">R1flu_022746</name>
</gene>
<dbReference type="Proteomes" id="UP001605036">
    <property type="component" value="Unassembled WGS sequence"/>
</dbReference>
<evidence type="ECO:0000313" key="3">
    <source>
        <dbReference type="Proteomes" id="UP001605036"/>
    </source>
</evidence>
<organism evidence="2 3">
    <name type="scientific">Riccia fluitans</name>
    <dbReference type="NCBI Taxonomy" id="41844"/>
    <lineage>
        <taxon>Eukaryota</taxon>
        <taxon>Viridiplantae</taxon>
        <taxon>Streptophyta</taxon>
        <taxon>Embryophyta</taxon>
        <taxon>Marchantiophyta</taxon>
        <taxon>Marchantiopsida</taxon>
        <taxon>Marchantiidae</taxon>
        <taxon>Marchantiales</taxon>
        <taxon>Ricciaceae</taxon>
        <taxon>Riccia</taxon>
    </lineage>
</organism>
<comment type="caution">
    <text evidence="2">The sequence shown here is derived from an EMBL/GenBank/DDBJ whole genome shotgun (WGS) entry which is preliminary data.</text>
</comment>
<evidence type="ECO:0000313" key="2">
    <source>
        <dbReference type="EMBL" id="KAL2611054.1"/>
    </source>
</evidence>
<protein>
    <submittedName>
        <fullName evidence="2">Uncharacterized protein</fullName>
    </submittedName>
</protein>
<feature type="compositionally biased region" description="Polar residues" evidence="1">
    <location>
        <begin position="33"/>
        <end position="44"/>
    </location>
</feature>
<dbReference type="EMBL" id="JBHFFA010000007">
    <property type="protein sequence ID" value="KAL2611054.1"/>
    <property type="molecule type" value="Genomic_DNA"/>
</dbReference>
<sequence length="78" mass="8681">MDSAICIQSTCNKFSLRIEDNCDGSVEARVRSSMGQESGGSSPRSPKRVSWVPGTVDNESLKKKLFAKEFYFSQDIWG</sequence>
<feature type="region of interest" description="Disordered" evidence="1">
    <location>
        <begin position="30"/>
        <end position="52"/>
    </location>
</feature>
<dbReference type="AlphaFoldDB" id="A0ABD1XQJ7"/>